<feature type="domain" description="DUF3444" evidence="2">
    <location>
        <begin position="356"/>
        <end position="538"/>
    </location>
</feature>
<dbReference type="InterPro" id="IPR001623">
    <property type="entry name" value="DnaJ_domain"/>
</dbReference>
<dbReference type="Gene3D" id="1.10.287.110">
    <property type="entry name" value="DnaJ domain"/>
    <property type="match status" value="1"/>
</dbReference>
<gene>
    <name evidence="3" type="ORF">MKW98_006136</name>
</gene>
<organism evidence="3 4">
    <name type="scientific">Papaver atlanticum</name>
    <dbReference type="NCBI Taxonomy" id="357466"/>
    <lineage>
        <taxon>Eukaryota</taxon>
        <taxon>Viridiplantae</taxon>
        <taxon>Streptophyta</taxon>
        <taxon>Embryophyta</taxon>
        <taxon>Tracheophyta</taxon>
        <taxon>Spermatophyta</taxon>
        <taxon>Magnoliopsida</taxon>
        <taxon>Ranunculales</taxon>
        <taxon>Papaveraceae</taxon>
        <taxon>Papaveroideae</taxon>
        <taxon>Papaver</taxon>
    </lineage>
</organism>
<accession>A0AAD4XU61</accession>
<dbReference type="EMBL" id="JAJJMB010001716">
    <property type="protein sequence ID" value="KAI3955776.1"/>
    <property type="molecule type" value="Genomic_DNA"/>
</dbReference>
<evidence type="ECO:0000259" key="2">
    <source>
        <dbReference type="Pfam" id="PF11926"/>
    </source>
</evidence>
<feature type="domain" description="DUF3444" evidence="2">
    <location>
        <begin position="638"/>
        <end position="767"/>
    </location>
</feature>
<protein>
    <recommendedName>
        <fullName evidence="2">DUF3444 domain-containing protein</fullName>
    </recommendedName>
</protein>
<dbReference type="InterPro" id="IPR036869">
    <property type="entry name" value="J_dom_sf"/>
</dbReference>
<evidence type="ECO:0000313" key="3">
    <source>
        <dbReference type="EMBL" id="KAI3955776.1"/>
    </source>
</evidence>
<dbReference type="PANTHER" id="PTHR47374">
    <property type="entry name" value="ENDOSOME ANTIGEN-LIKE PROTEIN, PUTATIVE (DUF3444)-RELATED"/>
    <property type="match status" value="1"/>
</dbReference>
<dbReference type="InterPro" id="IPR024593">
    <property type="entry name" value="DUF3444"/>
</dbReference>
<feature type="region of interest" description="Disordered" evidence="1">
    <location>
        <begin position="142"/>
        <end position="164"/>
    </location>
</feature>
<evidence type="ECO:0000256" key="1">
    <source>
        <dbReference type="SAM" id="MobiDB-lite"/>
    </source>
</evidence>
<keyword evidence="4" id="KW-1185">Reference proteome</keyword>
<proteinExistence type="predicted"/>
<dbReference type="AlphaFoldDB" id="A0AAD4XU61"/>
<sequence length="828" mass="92268">MVETEAVVRRWVALILMKYNDYDGAKKKLIEAQTSYPGLEYVDELIKLCDIACTAESQGSGIDWYSVLGIMKTADVSDIEYKYTDLMRTLEPVKNKFPEIQSALGLIEKAYSEFGSRRAASLVPYGSVKPLDIAHSETVNIDSGATSQSSSGTKRIVSEDSDNSSLICNSGKQPLKRVRSLGGIDCEFIDETQSLDKHLGKVYGQEASSDTAINKTRVNETEGSENLMKAIHKEPALETQNVKKLITYSRRRYLSPRTYNLEIDRSSRENVGNLTAKHDEEKVAEVIDLENDGVSLGEDYCEFVAETQSLNKLSGKVCGEEVSSDIAKRSNRSNEVEGSLGRLSGRVVKSIVYNYKKHGGFAVGQFFAVYDQEKMPRLYAKVTRIERRYKKETNSTEEVLYFRWLRPAPVNADEKKWHEAGLRVSCGFFKTDGNKIDKCDKVVLSHLVSSFQEYRYSEELVELYPQAGEVWAIYKDWKPFDWCSDPKTRKGCKFLLVEILSDYSTAVGVKKTIFRRSSLSYQIAARNLFGFSHNIPVRSAGDMKGLFAGTVFDLNPLSIPGDVIVDTVAAEFSNGSSIKHQTSGFPRTTSVQNPEINTGNQYAGYVAPWNQNVKQRSTTSRLRLLSCEVNSSRADGTSKNVGNLPTDKTQSVDKLIEKVSGQVSSGTAKRRNIVTQKELFEHYPQAGEVWAVYEEWKPFGWSSDPKTRKGCKYLLLEILTDYSPAAGVKVASLGKVAGYSTIYRRSGLSYQIAASKLFGFSHNIPVRSTGNMKGLFAGTVLDLDPLSIPKDVVVDTVAAEFSYSSRIKRQNSTSAPITSMPNLIQLQQ</sequence>
<dbReference type="CDD" id="cd06257">
    <property type="entry name" value="DnaJ"/>
    <property type="match status" value="1"/>
</dbReference>
<dbReference type="Proteomes" id="UP001202328">
    <property type="component" value="Unassembled WGS sequence"/>
</dbReference>
<feature type="compositionally biased region" description="Polar residues" evidence="1">
    <location>
        <begin position="142"/>
        <end position="153"/>
    </location>
</feature>
<evidence type="ECO:0000313" key="4">
    <source>
        <dbReference type="Proteomes" id="UP001202328"/>
    </source>
</evidence>
<reference evidence="3" key="1">
    <citation type="submission" date="2022-04" db="EMBL/GenBank/DDBJ databases">
        <title>A functionally conserved STORR gene fusion in Papaver species that diverged 16.8 million years ago.</title>
        <authorList>
            <person name="Catania T."/>
        </authorList>
    </citation>
    <scope>NUCLEOTIDE SEQUENCE</scope>
    <source>
        <strain evidence="3">S-188037</strain>
    </source>
</reference>
<dbReference type="SUPFAM" id="SSF46565">
    <property type="entry name" value="Chaperone J-domain"/>
    <property type="match status" value="1"/>
</dbReference>
<dbReference type="Pfam" id="PF11926">
    <property type="entry name" value="DUF3444"/>
    <property type="match status" value="2"/>
</dbReference>
<comment type="caution">
    <text evidence="3">The sequence shown here is derived from an EMBL/GenBank/DDBJ whole genome shotgun (WGS) entry which is preliminary data.</text>
</comment>
<name>A0AAD4XU61_9MAGN</name>
<dbReference type="PANTHER" id="PTHR47374:SF2">
    <property type="entry name" value="OS01G0927400 PROTEIN"/>
    <property type="match status" value="1"/>
</dbReference>